<dbReference type="NCBIfam" id="NF000648">
    <property type="entry name" value="PRK00026.1"/>
    <property type="match status" value="1"/>
</dbReference>
<evidence type="ECO:0000256" key="17">
    <source>
        <dbReference type="RuleBase" id="RU003464"/>
    </source>
</evidence>
<dbReference type="STRING" id="1798392.A3A79_00505"/>
<dbReference type="InterPro" id="IPR023148">
    <property type="entry name" value="tRNA_m1G_MeTrfase_C_sf"/>
</dbReference>
<evidence type="ECO:0000256" key="6">
    <source>
        <dbReference type="ARBA" id="ARBA00014679"/>
    </source>
</evidence>
<evidence type="ECO:0000256" key="5">
    <source>
        <dbReference type="ARBA" id="ARBA00012807"/>
    </source>
</evidence>
<dbReference type="Gene3D" id="1.10.1270.20">
    <property type="entry name" value="tRNA(m1g37)methyltransferase, domain 2"/>
    <property type="match status" value="1"/>
</dbReference>
<evidence type="ECO:0000256" key="15">
    <source>
        <dbReference type="HAMAP-Rule" id="MF_00605"/>
    </source>
</evidence>
<evidence type="ECO:0000256" key="13">
    <source>
        <dbReference type="ARBA" id="ARBA00033392"/>
    </source>
</evidence>
<organism evidence="19 20">
    <name type="scientific">Candidatus Gottesmanbacteria bacterium RIFCSPLOWO2_01_FULL_43_11b</name>
    <dbReference type="NCBI Taxonomy" id="1798392"/>
    <lineage>
        <taxon>Bacteria</taxon>
        <taxon>Candidatus Gottesmaniibacteriota</taxon>
    </lineage>
</organism>
<dbReference type="PIRSF" id="PIRSF000386">
    <property type="entry name" value="tRNA_mtase"/>
    <property type="match status" value="1"/>
</dbReference>
<evidence type="ECO:0000256" key="7">
    <source>
        <dbReference type="ARBA" id="ARBA00022490"/>
    </source>
</evidence>
<feature type="binding site" evidence="15 16">
    <location>
        <begin position="126"/>
        <end position="131"/>
    </location>
    <ligand>
        <name>S-adenosyl-L-methionine</name>
        <dbReference type="ChEBI" id="CHEBI:59789"/>
    </ligand>
</feature>
<keyword evidence="11 15" id="KW-0819">tRNA processing</keyword>
<comment type="catalytic activity">
    <reaction evidence="14 15 17">
        <text>guanosine(37) in tRNA + S-adenosyl-L-methionine = N(1)-methylguanosine(37) in tRNA + S-adenosyl-L-homocysteine + H(+)</text>
        <dbReference type="Rhea" id="RHEA:36899"/>
        <dbReference type="Rhea" id="RHEA-COMP:10145"/>
        <dbReference type="Rhea" id="RHEA-COMP:10147"/>
        <dbReference type="ChEBI" id="CHEBI:15378"/>
        <dbReference type="ChEBI" id="CHEBI:57856"/>
        <dbReference type="ChEBI" id="CHEBI:59789"/>
        <dbReference type="ChEBI" id="CHEBI:73542"/>
        <dbReference type="ChEBI" id="CHEBI:74269"/>
        <dbReference type="EC" id="2.1.1.228"/>
    </reaction>
</comment>
<reference evidence="19 20" key="1">
    <citation type="journal article" date="2016" name="Nat. Commun.">
        <title>Thousands of microbial genomes shed light on interconnected biogeochemical processes in an aquifer system.</title>
        <authorList>
            <person name="Anantharaman K."/>
            <person name="Brown C.T."/>
            <person name="Hug L.A."/>
            <person name="Sharon I."/>
            <person name="Castelle C.J."/>
            <person name="Probst A.J."/>
            <person name="Thomas B.C."/>
            <person name="Singh A."/>
            <person name="Wilkins M.J."/>
            <person name="Karaoz U."/>
            <person name="Brodie E.L."/>
            <person name="Williams K.H."/>
            <person name="Hubbard S.S."/>
            <person name="Banfield J.F."/>
        </authorList>
    </citation>
    <scope>NUCLEOTIDE SEQUENCE [LARGE SCALE GENOMIC DNA]</scope>
</reference>
<evidence type="ECO:0000256" key="14">
    <source>
        <dbReference type="ARBA" id="ARBA00047783"/>
    </source>
</evidence>
<dbReference type="InterPro" id="IPR016009">
    <property type="entry name" value="tRNA_MeTrfase_TRMD/TRM10"/>
</dbReference>
<dbReference type="PANTHER" id="PTHR46417:SF1">
    <property type="entry name" value="TRNA (GUANINE-N(1)-)-METHYLTRANSFERASE"/>
    <property type="match status" value="1"/>
</dbReference>
<gene>
    <name evidence="15" type="primary">trmD</name>
    <name evidence="19" type="ORF">A3A79_00505</name>
</gene>
<comment type="subcellular location">
    <subcellularLocation>
        <location evidence="2 15 17">Cytoplasm</location>
    </subcellularLocation>
</comment>
<evidence type="ECO:0000256" key="9">
    <source>
        <dbReference type="ARBA" id="ARBA00022679"/>
    </source>
</evidence>
<protein>
    <recommendedName>
        <fullName evidence="6 15">tRNA (guanine-N(1)-)-methyltransferase</fullName>
        <ecNumber evidence="5 15">2.1.1.228</ecNumber>
    </recommendedName>
    <alternativeName>
        <fullName evidence="12 15">M1G-methyltransferase</fullName>
    </alternativeName>
    <alternativeName>
        <fullName evidence="13 15">tRNA [GM37] methyltransferase</fullName>
    </alternativeName>
</protein>
<evidence type="ECO:0000256" key="16">
    <source>
        <dbReference type="PIRSR" id="PIRSR000386-1"/>
    </source>
</evidence>
<dbReference type="InterPro" id="IPR002649">
    <property type="entry name" value="tRNA_m1G_MeTrfase_TrmD"/>
</dbReference>
<evidence type="ECO:0000256" key="12">
    <source>
        <dbReference type="ARBA" id="ARBA00029736"/>
    </source>
</evidence>
<comment type="function">
    <text evidence="1 15 17">Specifically methylates guanosine-37 in various tRNAs.</text>
</comment>
<accession>A0A1F6AG76</accession>
<dbReference type="AlphaFoldDB" id="A0A1F6AG76"/>
<dbReference type="InterPro" id="IPR029026">
    <property type="entry name" value="tRNA_m1G_MTases_N"/>
</dbReference>
<feature type="binding site" evidence="15 16">
    <location>
        <position position="107"/>
    </location>
    <ligand>
        <name>S-adenosyl-L-methionine</name>
        <dbReference type="ChEBI" id="CHEBI:59789"/>
    </ligand>
</feature>
<dbReference type="GO" id="GO:0005829">
    <property type="term" value="C:cytosol"/>
    <property type="evidence" value="ECO:0007669"/>
    <property type="project" value="TreeGrafter"/>
</dbReference>
<dbReference type="GO" id="GO:0052906">
    <property type="term" value="F:tRNA (guanine(37)-N1)-methyltransferase activity"/>
    <property type="evidence" value="ECO:0007669"/>
    <property type="project" value="UniProtKB-UniRule"/>
</dbReference>
<proteinExistence type="inferred from homology"/>
<dbReference type="FunFam" id="3.40.1280.10:FF:000001">
    <property type="entry name" value="tRNA (guanine-N(1)-)-methyltransferase"/>
    <property type="match status" value="1"/>
</dbReference>
<dbReference type="InterPro" id="IPR029028">
    <property type="entry name" value="Alpha/beta_knot_MTases"/>
</dbReference>
<evidence type="ECO:0000259" key="18">
    <source>
        <dbReference type="Pfam" id="PF01746"/>
    </source>
</evidence>
<comment type="similarity">
    <text evidence="3 15 17">Belongs to the RNA methyltransferase TrmD family.</text>
</comment>
<dbReference type="NCBIfam" id="TIGR00088">
    <property type="entry name" value="trmD"/>
    <property type="match status" value="1"/>
</dbReference>
<sequence length="217" mass="24196">MNITILTLFPDMIRSALNHSIIKRALSAGILKITLVNIRDFTTDSYKSVDDHPYGGGVGMIMRVDVIDRALQNQRGKKILLDPQGKQFTQSTARKLSKLETIILICGHYEGVDERVRSIVDEQISIGDYVLTGGEIPALVVVDSVARLIPGVLSKEEATIHESFSPKLLEYPQYTRPDEYKGMSVPDILKGGNHAQIAKWRIEQAKKKTLSRRPDLG</sequence>
<evidence type="ECO:0000256" key="4">
    <source>
        <dbReference type="ARBA" id="ARBA00011738"/>
    </source>
</evidence>
<feature type="domain" description="tRNA methyltransferase TRMD/TRM10-type" evidence="18">
    <location>
        <begin position="1"/>
        <end position="216"/>
    </location>
</feature>
<keyword evidence="10 15" id="KW-0949">S-adenosyl-L-methionine</keyword>
<dbReference type="EMBL" id="MFJV01000001">
    <property type="protein sequence ID" value="OGG23675.1"/>
    <property type="molecule type" value="Genomic_DNA"/>
</dbReference>
<evidence type="ECO:0000313" key="19">
    <source>
        <dbReference type="EMBL" id="OGG23675.1"/>
    </source>
</evidence>
<keyword evidence="8 15" id="KW-0489">Methyltransferase</keyword>
<evidence type="ECO:0000313" key="20">
    <source>
        <dbReference type="Proteomes" id="UP000178759"/>
    </source>
</evidence>
<evidence type="ECO:0000256" key="3">
    <source>
        <dbReference type="ARBA" id="ARBA00007630"/>
    </source>
</evidence>
<dbReference type="CDD" id="cd18080">
    <property type="entry name" value="TrmD-like"/>
    <property type="match status" value="1"/>
</dbReference>
<keyword evidence="7 15" id="KW-0963">Cytoplasm</keyword>
<evidence type="ECO:0000256" key="2">
    <source>
        <dbReference type="ARBA" id="ARBA00004496"/>
    </source>
</evidence>
<evidence type="ECO:0000256" key="8">
    <source>
        <dbReference type="ARBA" id="ARBA00022603"/>
    </source>
</evidence>
<evidence type="ECO:0000256" key="1">
    <source>
        <dbReference type="ARBA" id="ARBA00002634"/>
    </source>
</evidence>
<name>A0A1F6AG76_9BACT</name>
<dbReference type="GO" id="GO:0002939">
    <property type="term" value="P:tRNA N1-guanine methylation"/>
    <property type="evidence" value="ECO:0007669"/>
    <property type="project" value="TreeGrafter"/>
</dbReference>
<dbReference type="Pfam" id="PF01746">
    <property type="entry name" value="tRNA_m1G_MT"/>
    <property type="match status" value="1"/>
</dbReference>
<comment type="caution">
    <text evidence="19">The sequence shown here is derived from an EMBL/GenBank/DDBJ whole genome shotgun (WGS) entry which is preliminary data.</text>
</comment>
<dbReference type="HAMAP" id="MF_00605">
    <property type="entry name" value="TrmD"/>
    <property type="match status" value="1"/>
</dbReference>
<evidence type="ECO:0000256" key="10">
    <source>
        <dbReference type="ARBA" id="ARBA00022691"/>
    </source>
</evidence>
<evidence type="ECO:0000256" key="11">
    <source>
        <dbReference type="ARBA" id="ARBA00022694"/>
    </source>
</evidence>
<keyword evidence="9 15" id="KW-0808">Transferase</keyword>
<dbReference type="EC" id="2.1.1.228" evidence="5 15"/>
<dbReference type="SUPFAM" id="SSF75217">
    <property type="entry name" value="alpha/beta knot"/>
    <property type="match status" value="1"/>
</dbReference>
<comment type="subunit">
    <text evidence="4 15 17">Homodimer.</text>
</comment>
<dbReference type="Gene3D" id="3.40.1280.10">
    <property type="match status" value="1"/>
</dbReference>
<dbReference type="PANTHER" id="PTHR46417">
    <property type="entry name" value="TRNA (GUANINE-N(1)-)-METHYLTRANSFERASE"/>
    <property type="match status" value="1"/>
</dbReference>
<dbReference type="Proteomes" id="UP000178759">
    <property type="component" value="Unassembled WGS sequence"/>
</dbReference>